<evidence type="ECO:0000256" key="1">
    <source>
        <dbReference type="SAM" id="MobiDB-lite"/>
    </source>
</evidence>
<feature type="signal peptide" evidence="2">
    <location>
        <begin position="1"/>
        <end position="25"/>
    </location>
</feature>
<dbReference type="AlphaFoldDB" id="A0AAP0KIZ0"/>
<name>A0AAP0KIZ0_9MAGN</name>
<comment type="caution">
    <text evidence="3">The sequence shown here is derived from an EMBL/GenBank/DDBJ whole genome shotgun (WGS) entry which is preliminary data.</text>
</comment>
<feature type="compositionally biased region" description="Basic and acidic residues" evidence="1">
    <location>
        <begin position="69"/>
        <end position="78"/>
    </location>
</feature>
<accession>A0AAP0KIZ0</accession>
<feature type="region of interest" description="Disordered" evidence="1">
    <location>
        <begin position="24"/>
        <end position="78"/>
    </location>
</feature>
<organism evidence="3 4">
    <name type="scientific">Stephania japonica</name>
    <dbReference type="NCBI Taxonomy" id="461633"/>
    <lineage>
        <taxon>Eukaryota</taxon>
        <taxon>Viridiplantae</taxon>
        <taxon>Streptophyta</taxon>
        <taxon>Embryophyta</taxon>
        <taxon>Tracheophyta</taxon>
        <taxon>Spermatophyta</taxon>
        <taxon>Magnoliopsida</taxon>
        <taxon>Ranunculales</taxon>
        <taxon>Menispermaceae</taxon>
        <taxon>Menispermoideae</taxon>
        <taxon>Cissampelideae</taxon>
        <taxon>Stephania</taxon>
    </lineage>
</organism>
<sequence length="78" mass="8353">MGVLQTSLGNLLTALVALCVGQLSADPGTSKSKRKEAEGVGYWATPEDLGLSQREREKRTSGSLSSTRPGKEKIDDYL</sequence>
<feature type="chain" id="PRO_5043046211" evidence="2">
    <location>
        <begin position="26"/>
        <end position="78"/>
    </location>
</feature>
<proteinExistence type="predicted"/>
<protein>
    <submittedName>
        <fullName evidence="3">Uncharacterized protein</fullName>
    </submittedName>
</protein>
<evidence type="ECO:0000256" key="2">
    <source>
        <dbReference type="SAM" id="SignalP"/>
    </source>
</evidence>
<evidence type="ECO:0000313" key="4">
    <source>
        <dbReference type="Proteomes" id="UP001417504"/>
    </source>
</evidence>
<keyword evidence="2" id="KW-0732">Signal</keyword>
<evidence type="ECO:0000313" key="3">
    <source>
        <dbReference type="EMBL" id="KAK9153411.1"/>
    </source>
</evidence>
<dbReference type="EMBL" id="JBBNAE010000001">
    <property type="protein sequence ID" value="KAK9153411.1"/>
    <property type="molecule type" value="Genomic_DNA"/>
</dbReference>
<gene>
    <name evidence="3" type="ORF">Sjap_000891</name>
</gene>
<reference evidence="3 4" key="1">
    <citation type="submission" date="2024-01" db="EMBL/GenBank/DDBJ databases">
        <title>Genome assemblies of Stephania.</title>
        <authorList>
            <person name="Yang L."/>
        </authorList>
    </citation>
    <scope>NUCLEOTIDE SEQUENCE [LARGE SCALE GENOMIC DNA]</scope>
    <source>
        <strain evidence="3">QJT</strain>
        <tissue evidence="3">Leaf</tissue>
    </source>
</reference>
<keyword evidence="4" id="KW-1185">Reference proteome</keyword>
<dbReference type="Proteomes" id="UP001417504">
    <property type="component" value="Unassembled WGS sequence"/>
</dbReference>